<dbReference type="NCBIfam" id="TIGR00026">
    <property type="entry name" value="hi_GC_TIGR00026"/>
    <property type="match status" value="1"/>
</dbReference>
<organism evidence="3 4">
    <name type="scientific">Micromonospora thermarum</name>
    <dbReference type="NCBI Taxonomy" id="2720024"/>
    <lineage>
        <taxon>Bacteria</taxon>
        <taxon>Bacillati</taxon>
        <taxon>Actinomycetota</taxon>
        <taxon>Actinomycetes</taxon>
        <taxon>Micromonosporales</taxon>
        <taxon>Micromonosporaceae</taxon>
        <taxon>Micromonospora</taxon>
    </lineage>
</organism>
<evidence type="ECO:0000313" key="3">
    <source>
        <dbReference type="EMBL" id="NJP32368.1"/>
    </source>
</evidence>
<dbReference type="SUPFAM" id="SSF50475">
    <property type="entry name" value="FMN-binding split barrel"/>
    <property type="match status" value="1"/>
</dbReference>
<dbReference type="Proteomes" id="UP000783871">
    <property type="component" value="Unassembled WGS sequence"/>
</dbReference>
<proteinExistence type="inferred from homology"/>
<keyword evidence="4" id="KW-1185">Reference proteome</keyword>
<evidence type="ECO:0000256" key="2">
    <source>
        <dbReference type="ARBA" id="ARBA00049106"/>
    </source>
</evidence>
<evidence type="ECO:0000313" key="4">
    <source>
        <dbReference type="Proteomes" id="UP000783871"/>
    </source>
</evidence>
<name>A0ABX0Z4H1_9ACTN</name>
<comment type="similarity">
    <text evidence="1">Belongs to the F420H(2)-dependent quinone reductase family.</text>
</comment>
<dbReference type="EMBL" id="JAATEO010000009">
    <property type="protein sequence ID" value="NJP32368.1"/>
    <property type="molecule type" value="Genomic_DNA"/>
</dbReference>
<comment type="caution">
    <text evidence="3">The sequence shown here is derived from an EMBL/GenBank/DDBJ whole genome shotgun (WGS) entry which is preliminary data.</text>
</comment>
<gene>
    <name evidence="3" type="ORF">HCJ94_10345</name>
</gene>
<evidence type="ECO:0000256" key="1">
    <source>
        <dbReference type="ARBA" id="ARBA00008710"/>
    </source>
</evidence>
<dbReference type="InterPro" id="IPR012349">
    <property type="entry name" value="Split_barrel_FMN-bd"/>
</dbReference>
<sequence>MSEVIEDSPVGWVASHVRRYVASDGADGGTFHGYPALLLTTRGRRSGTLRRTALIYGRDGDRYLLVASNGGAAHHPYWYLNLRDDPEVQVQVGAERFPARARTATAEERSRLWELMTAVFPTYARYQKDTDREIPVVIVERA</sequence>
<dbReference type="Pfam" id="PF04075">
    <property type="entry name" value="F420H2_quin_red"/>
    <property type="match status" value="1"/>
</dbReference>
<dbReference type="PANTHER" id="PTHR39428:SF1">
    <property type="entry name" value="F420H(2)-DEPENDENT QUINONE REDUCTASE RV1261C"/>
    <property type="match status" value="1"/>
</dbReference>
<dbReference type="PANTHER" id="PTHR39428">
    <property type="entry name" value="F420H(2)-DEPENDENT QUINONE REDUCTASE RV1261C"/>
    <property type="match status" value="1"/>
</dbReference>
<accession>A0ABX0Z4H1</accession>
<dbReference type="RefSeq" id="WP_168000764.1">
    <property type="nucleotide sequence ID" value="NZ_JAATEO010000009.1"/>
</dbReference>
<dbReference type="InterPro" id="IPR004378">
    <property type="entry name" value="F420H2_quin_Rdtase"/>
</dbReference>
<dbReference type="Gene3D" id="2.30.110.10">
    <property type="entry name" value="Electron Transport, Fmn-binding Protein, Chain A"/>
    <property type="match status" value="1"/>
</dbReference>
<reference evidence="3 4" key="1">
    <citation type="submission" date="2020-03" db="EMBL/GenBank/DDBJ databases">
        <title>WGS of actinomycetes isolated from Thailand.</title>
        <authorList>
            <person name="Thawai C."/>
        </authorList>
    </citation>
    <scope>NUCLEOTIDE SEQUENCE [LARGE SCALE GENOMIC DNA]</scope>
    <source>
        <strain evidence="3 4">HSS6-12</strain>
    </source>
</reference>
<protein>
    <submittedName>
        <fullName evidence="3">Nitroreductase family deazaflavin-dependent oxidoreductase</fullName>
    </submittedName>
</protein>
<comment type="catalytic activity">
    <reaction evidence="2">
        <text>oxidized coenzyme F420-(gamma-L-Glu)(n) + a quinol + H(+) = reduced coenzyme F420-(gamma-L-Glu)(n) + a quinone</text>
        <dbReference type="Rhea" id="RHEA:39663"/>
        <dbReference type="Rhea" id="RHEA-COMP:12939"/>
        <dbReference type="Rhea" id="RHEA-COMP:14378"/>
        <dbReference type="ChEBI" id="CHEBI:15378"/>
        <dbReference type="ChEBI" id="CHEBI:24646"/>
        <dbReference type="ChEBI" id="CHEBI:132124"/>
        <dbReference type="ChEBI" id="CHEBI:133980"/>
        <dbReference type="ChEBI" id="CHEBI:139511"/>
    </reaction>
</comment>